<evidence type="ECO:0000256" key="2">
    <source>
        <dbReference type="ARBA" id="ARBA00023015"/>
    </source>
</evidence>
<dbReference type="PROSITE" id="PS51818">
    <property type="entry name" value="HOMEO_PROSPERO"/>
    <property type="match status" value="1"/>
</dbReference>
<dbReference type="GO" id="GO:0000981">
    <property type="term" value="F:DNA-binding transcription factor activity, RNA polymerase II-specific"/>
    <property type="evidence" value="ECO:0007669"/>
    <property type="project" value="TreeGrafter"/>
</dbReference>
<dbReference type="InterPro" id="IPR023082">
    <property type="entry name" value="Homeo_prospero_dom"/>
</dbReference>
<evidence type="ECO:0000256" key="7">
    <source>
        <dbReference type="SAM" id="MobiDB-lite"/>
    </source>
</evidence>
<dbReference type="PANTHER" id="PTHR12198">
    <property type="entry name" value="HOMEOBOX PROTEIN PROSPERO/PROX-1/CEH-26"/>
    <property type="match status" value="1"/>
</dbReference>
<feature type="region of interest" description="Disordered" evidence="7">
    <location>
        <begin position="295"/>
        <end position="323"/>
    </location>
</feature>
<dbReference type="InterPro" id="IPR009057">
    <property type="entry name" value="Homeodomain-like_sf"/>
</dbReference>
<dbReference type="PANTHER" id="PTHR12198:SF9">
    <property type="entry name" value="PROSPERO HOMEOBOX PROTEIN 2"/>
    <property type="match status" value="1"/>
</dbReference>
<feature type="compositionally biased region" description="Polar residues" evidence="7">
    <location>
        <begin position="80"/>
        <end position="89"/>
    </location>
</feature>
<keyword evidence="2" id="KW-0805">Transcription regulation</keyword>
<evidence type="ECO:0000256" key="4">
    <source>
        <dbReference type="ARBA" id="ARBA00023155"/>
    </source>
</evidence>
<feature type="region of interest" description="Disordered" evidence="7">
    <location>
        <begin position="132"/>
        <end position="196"/>
    </location>
</feature>
<keyword evidence="4" id="KW-0371">Homeobox</keyword>
<dbReference type="GO" id="GO:0007417">
    <property type="term" value="P:central nervous system development"/>
    <property type="evidence" value="ECO:0007669"/>
    <property type="project" value="UniProtKB-ARBA"/>
</dbReference>
<name>A0A3P9D1I5_9CICH</name>
<evidence type="ECO:0000256" key="5">
    <source>
        <dbReference type="ARBA" id="ARBA00023163"/>
    </source>
</evidence>
<evidence type="ECO:0000313" key="9">
    <source>
        <dbReference type="Ensembl" id="ENSMZEP00005028057.1"/>
    </source>
</evidence>
<evidence type="ECO:0000256" key="1">
    <source>
        <dbReference type="ARBA" id="ARBA00004123"/>
    </source>
</evidence>
<proteinExistence type="predicted"/>
<dbReference type="FunFam" id="1.10.10.500:FF:000001">
    <property type="entry name" value="Prospero homeobox protein 1"/>
    <property type="match status" value="1"/>
</dbReference>
<reference evidence="9" key="1">
    <citation type="submission" date="2025-08" db="UniProtKB">
        <authorList>
            <consortium name="Ensembl"/>
        </authorList>
    </citation>
    <scope>IDENTIFICATION</scope>
</reference>
<dbReference type="GO" id="GO:0048646">
    <property type="term" value="P:anatomical structure formation involved in morphogenesis"/>
    <property type="evidence" value="ECO:0007669"/>
    <property type="project" value="UniProtKB-ARBA"/>
</dbReference>
<dbReference type="SUPFAM" id="SSF46689">
    <property type="entry name" value="Homeodomain-like"/>
    <property type="match status" value="1"/>
</dbReference>
<dbReference type="Proteomes" id="UP000265160">
    <property type="component" value="Unplaced"/>
</dbReference>
<feature type="compositionally biased region" description="Basic and acidic residues" evidence="7">
    <location>
        <begin position="139"/>
        <end position="162"/>
    </location>
</feature>
<keyword evidence="6" id="KW-0539">Nucleus</keyword>
<dbReference type="Pfam" id="PF05044">
    <property type="entry name" value="HPD"/>
    <property type="match status" value="1"/>
</dbReference>
<dbReference type="AlphaFoldDB" id="A0A3P9D1I5"/>
<keyword evidence="3" id="KW-0238">DNA-binding</keyword>
<evidence type="ECO:0000256" key="3">
    <source>
        <dbReference type="ARBA" id="ARBA00023125"/>
    </source>
</evidence>
<feature type="domain" description="Prospero" evidence="8">
    <location>
        <begin position="479"/>
        <end position="633"/>
    </location>
</feature>
<keyword evidence="10" id="KW-1185">Reference proteome</keyword>
<dbReference type="GeneTree" id="ENSGT00940000154790"/>
<dbReference type="GO" id="GO:0070309">
    <property type="term" value="P:lens fiber cell morphogenesis"/>
    <property type="evidence" value="ECO:0007669"/>
    <property type="project" value="UniProtKB-ARBA"/>
</dbReference>
<dbReference type="GO" id="GO:0060042">
    <property type="term" value="P:retina morphogenesis in camera-type eye"/>
    <property type="evidence" value="ECO:0007669"/>
    <property type="project" value="UniProtKB-ARBA"/>
</dbReference>
<sequence>MNLSLPDQSMHSSSEGCIEDDKADVMLPCFHRNMYDEPLASYSNGSIISQLLRKTIHSKRALDESPFYLSSSAVADCSQEDQSSVSSKDSTVEAASPSGHAPTGASPEGEHAMSDHLQAKRARVENIIRVMVGSPNSRQHGDSERSENEARDTREAREAYRENKRKQRLPQHQEHSASAQVSRKPGSSSSDNCNTKDEECHKLKEQLHSMQRLLRHLQEKFLQVYHQEEAEYDRDETEVGVERDILEESTESHYISAEDDFERKNNRVAAECKDRIKVADYLVQARPVPKQRICSSPEMQISTGAERKSQQASSALDHSQAEGVGIKSRSLEYYESSEAHSPQDQTEALSLVVRNEETLPCAPGTLSIQLQYPSARQPHPRASSQIWATFQLRGSPLPAPVYGQNLPRLSRPALGDHCYEIQGHIQPPRPSRSSLLSWGVTVDNLCLPHVKIECGELQGMADRNPYIWVFFLNINVNIQEGLTPSHLKKAKLMFFYTRYPSSNVLKTFFPDVKFNRCITSQLIKWFSNFREFYYIQMEKFARQAIVDGVTDIKDMSVSRDSELFRALNMHYNKANDFHVPDRFLEVAEITLHEFYNAISATKDSDPSWKKAIYKVICKLDSDVPEEFKTSSYL</sequence>
<dbReference type="InterPro" id="IPR037131">
    <property type="entry name" value="Homeo_prospero_dom_sf"/>
</dbReference>
<dbReference type="Ensembl" id="ENSMZET00005028952.1">
    <property type="protein sequence ID" value="ENSMZEP00005028057.1"/>
    <property type="gene ID" value="ENSMZEG00005020890.1"/>
</dbReference>
<evidence type="ECO:0000259" key="8">
    <source>
        <dbReference type="PROSITE" id="PS51818"/>
    </source>
</evidence>
<dbReference type="GO" id="GO:0048598">
    <property type="term" value="P:embryonic morphogenesis"/>
    <property type="evidence" value="ECO:0007669"/>
    <property type="project" value="UniProtKB-ARBA"/>
</dbReference>
<dbReference type="Gene3D" id="1.10.10.500">
    <property type="entry name" value="Homeo-prospero domain"/>
    <property type="match status" value="1"/>
</dbReference>
<feature type="region of interest" description="Disordered" evidence="7">
    <location>
        <begin position="80"/>
        <end position="116"/>
    </location>
</feature>
<dbReference type="GO" id="GO:0001945">
    <property type="term" value="P:lymph vessel development"/>
    <property type="evidence" value="ECO:0007669"/>
    <property type="project" value="UniProtKB-ARBA"/>
</dbReference>
<dbReference type="GO" id="GO:0035295">
    <property type="term" value="P:tube development"/>
    <property type="evidence" value="ECO:0007669"/>
    <property type="project" value="UniProtKB-ARBA"/>
</dbReference>
<dbReference type="InterPro" id="IPR039350">
    <property type="entry name" value="Prospero_homeodomain"/>
</dbReference>
<dbReference type="GO" id="GO:0070365">
    <property type="term" value="P:hepatocyte differentiation"/>
    <property type="evidence" value="ECO:0007669"/>
    <property type="project" value="UniProtKB-ARBA"/>
</dbReference>
<organism evidence="9 10">
    <name type="scientific">Maylandia zebra</name>
    <name type="common">zebra mbuna</name>
    <dbReference type="NCBI Taxonomy" id="106582"/>
    <lineage>
        <taxon>Eukaryota</taxon>
        <taxon>Metazoa</taxon>
        <taxon>Chordata</taxon>
        <taxon>Craniata</taxon>
        <taxon>Vertebrata</taxon>
        <taxon>Euteleostomi</taxon>
        <taxon>Actinopterygii</taxon>
        <taxon>Neopterygii</taxon>
        <taxon>Teleostei</taxon>
        <taxon>Neoteleostei</taxon>
        <taxon>Acanthomorphata</taxon>
        <taxon>Ovalentaria</taxon>
        <taxon>Cichlomorphae</taxon>
        <taxon>Cichliformes</taxon>
        <taxon>Cichlidae</taxon>
        <taxon>African cichlids</taxon>
        <taxon>Pseudocrenilabrinae</taxon>
        <taxon>Haplochromini</taxon>
        <taxon>Maylandia</taxon>
        <taxon>Maylandia zebra complex</taxon>
    </lineage>
</organism>
<evidence type="ECO:0000256" key="6">
    <source>
        <dbReference type="ARBA" id="ARBA00023242"/>
    </source>
</evidence>
<feature type="compositionally biased region" description="Polar residues" evidence="7">
    <location>
        <begin position="176"/>
        <end position="193"/>
    </location>
</feature>
<accession>A0A3P9D1I5</accession>
<protein>
    <submittedName>
        <fullName evidence="9">Prospero homeobox 2</fullName>
    </submittedName>
</protein>
<dbReference type="GO" id="GO:0031016">
    <property type="term" value="P:pancreas development"/>
    <property type="evidence" value="ECO:0007669"/>
    <property type="project" value="UniProtKB-ARBA"/>
</dbReference>
<keyword evidence="5" id="KW-0804">Transcription</keyword>
<evidence type="ECO:0000313" key="10">
    <source>
        <dbReference type="Proteomes" id="UP000265160"/>
    </source>
</evidence>
<comment type="subcellular location">
    <subcellularLocation>
        <location evidence="1">Nucleus</location>
    </subcellularLocation>
</comment>
<dbReference type="GO" id="GO:0000978">
    <property type="term" value="F:RNA polymerase II cis-regulatory region sequence-specific DNA binding"/>
    <property type="evidence" value="ECO:0007669"/>
    <property type="project" value="TreeGrafter"/>
</dbReference>
<dbReference type="GO" id="GO:0005634">
    <property type="term" value="C:nucleus"/>
    <property type="evidence" value="ECO:0007669"/>
    <property type="project" value="UniProtKB-SubCell"/>
</dbReference>
<dbReference type="GO" id="GO:0005737">
    <property type="term" value="C:cytoplasm"/>
    <property type="evidence" value="ECO:0007669"/>
    <property type="project" value="UniProtKB-ARBA"/>
</dbReference>
<reference evidence="9" key="2">
    <citation type="submission" date="2025-09" db="UniProtKB">
        <authorList>
            <consortium name="Ensembl"/>
        </authorList>
    </citation>
    <scope>IDENTIFICATION</scope>
</reference>